<dbReference type="InterPro" id="IPR057207">
    <property type="entry name" value="FBXL15_LRR"/>
</dbReference>
<dbReference type="InterPro" id="IPR006553">
    <property type="entry name" value="Leu-rich_rpt_Cys-con_subtyp"/>
</dbReference>
<evidence type="ECO:0000313" key="3">
    <source>
        <dbReference type="Proteomes" id="UP000288805"/>
    </source>
</evidence>
<reference evidence="2 3" key="1">
    <citation type="journal article" date="2018" name="PLoS Genet.">
        <title>Population sequencing reveals clonal diversity and ancestral inbreeding in the grapevine cultivar Chardonnay.</title>
        <authorList>
            <person name="Roach M.J."/>
            <person name="Johnson D.L."/>
            <person name="Bohlmann J."/>
            <person name="van Vuuren H.J."/>
            <person name="Jones S.J."/>
            <person name="Pretorius I.S."/>
            <person name="Schmidt S.A."/>
            <person name="Borneman A.R."/>
        </authorList>
    </citation>
    <scope>NUCLEOTIDE SEQUENCE [LARGE SCALE GENOMIC DNA]</scope>
    <source>
        <strain evidence="3">cv. Chardonnay</strain>
        <tissue evidence="2">Leaf</tissue>
    </source>
</reference>
<evidence type="ECO:0000313" key="2">
    <source>
        <dbReference type="EMBL" id="RVW23871.1"/>
    </source>
</evidence>
<proteinExistence type="predicted"/>
<dbReference type="SMART" id="SM00367">
    <property type="entry name" value="LRR_CC"/>
    <property type="match status" value="8"/>
</dbReference>
<dbReference type="Pfam" id="PF13516">
    <property type="entry name" value="LRR_6"/>
    <property type="match status" value="1"/>
</dbReference>
<comment type="caution">
    <text evidence="2">The sequence shown here is derived from an EMBL/GenBank/DDBJ whole genome shotgun (WGS) entry which is preliminary data.</text>
</comment>
<evidence type="ECO:0000259" key="1">
    <source>
        <dbReference type="Pfam" id="PF25372"/>
    </source>
</evidence>
<feature type="domain" description="F-box/LRR-repeat protein 15-like leucin rich repeat" evidence="1">
    <location>
        <begin position="306"/>
        <end position="443"/>
    </location>
</feature>
<dbReference type="EMBL" id="QGNW01002184">
    <property type="protein sequence ID" value="RVW23871.1"/>
    <property type="molecule type" value="Genomic_DNA"/>
</dbReference>
<dbReference type="SUPFAM" id="SSF52047">
    <property type="entry name" value="RNI-like"/>
    <property type="match status" value="2"/>
</dbReference>
<accession>A0A438CL01</accession>
<dbReference type="PANTHER" id="PTHR13318">
    <property type="entry name" value="PARTNER OF PAIRED, ISOFORM B-RELATED"/>
    <property type="match status" value="1"/>
</dbReference>
<dbReference type="Gene3D" id="3.80.10.10">
    <property type="entry name" value="Ribonuclease Inhibitor"/>
    <property type="match status" value="3"/>
</dbReference>
<dbReference type="InterPro" id="IPR001611">
    <property type="entry name" value="Leu-rich_rpt"/>
</dbReference>
<name>A0A438CL01_VITVI</name>
<protein>
    <submittedName>
        <fullName evidence="2">F-box/LRR-repeat protein 4</fullName>
    </submittedName>
</protein>
<gene>
    <name evidence="2" type="primary">FBL4_0</name>
    <name evidence="2" type="ORF">CK203_094651</name>
</gene>
<dbReference type="InterPro" id="IPR032675">
    <property type="entry name" value="LRR_dom_sf"/>
</dbReference>
<sequence length="575" mass="63349">MEDTCVDLPSECWELIFNHLHRHHHQFLEPVSLVCKSFLSLSNPLLLSLTLSPHTISVLPRLLLRFQRLKTIVAEEFCGDLDALLSQIARSHLSLQSLHLSKQKSAPLEGLRQLGSTMKSLKSLKCYKFGRLCDGDLIEISNSLPWLEELDISYPTVEETGESEGHITDAGIEAMSKKLRELRKIDVSGNFFISDRSLVAFSSNCVFLREIVVHDCCFLTPNGIGFAISNSANLVSVSVNRLDLNSSLFRSSLQTIENSFICARALSAIEFSSMVISDALLCSIAKAHLPLKKLALSHCQNFTLLGISSILHAYQFLSELDLCGAYFLTDQCMKDLSGYLSNVTSIKLAACSKLTNSTFFILTKSCSSLTEIKMERTNLGEENHVVDLVKNTRIRSLKLAGNERMSDDSLSKFASVCPNLQLLDVSFCAGITGGGIAEILKSCDDVRHLEVNFCAGVKSFGADSKLSKLGVLKAAGSGICDERLVMVGQTCPWLLHLDLRGCSGVSTKGVKEIVRSCKGLREINIKGCLDVNAKFVARMVFSRPSLRKIILPIGFFPGYNQRDFLLRHGCLVCCS</sequence>
<dbReference type="AlphaFoldDB" id="A0A438CL01"/>
<organism evidence="2 3">
    <name type="scientific">Vitis vinifera</name>
    <name type="common">Grape</name>
    <dbReference type="NCBI Taxonomy" id="29760"/>
    <lineage>
        <taxon>Eukaryota</taxon>
        <taxon>Viridiplantae</taxon>
        <taxon>Streptophyta</taxon>
        <taxon>Embryophyta</taxon>
        <taxon>Tracheophyta</taxon>
        <taxon>Spermatophyta</taxon>
        <taxon>Magnoliopsida</taxon>
        <taxon>eudicotyledons</taxon>
        <taxon>Gunneridae</taxon>
        <taxon>Pentapetalae</taxon>
        <taxon>rosids</taxon>
        <taxon>Vitales</taxon>
        <taxon>Vitaceae</taxon>
        <taxon>Viteae</taxon>
        <taxon>Vitis</taxon>
    </lineage>
</organism>
<dbReference type="Pfam" id="PF25372">
    <property type="entry name" value="DUF7885"/>
    <property type="match status" value="1"/>
</dbReference>
<dbReference type="PANTHER" id="PTHR13318:SF106">
    <property type="entry name" value="F-BOX_LRR-REPEAT PROTEIN 2"/>
    <property type="match status" value="1"/>
</dbReference>
<dbReference type="Proteomes" id="UP000288805">
    <property type="component" value="Unassembled WGS sequence"/>
</dbReference>